<name>A0ACC1MB13_9FUNG</name>
<dbReference type="EMBL" id="JANBVB010000004">
    <property type="protein sequence ID" value="KAJ2900542.1"/>
    <property type="molecule type" value="Genomic_DNA"/>
</dbReference>
<keyword evidence="2" id="KW-1185">Reference proteome</keyword>
<evidence type="ECO:0000313" key="2">
    <source>
        <dbReference type="Proteomes" id="UP001139981"/>
    </source>
</evidence>
<proteinExistence type="predicted"/>
<gene>
    <name evidence="1" type="ORF">IWW38_000417</name>
</gene>
<accession>A0ACC1MB13</accession>
<dbReference type="Proteomes" id="UP001139981">
    <property type="component" value="Unassembled WGS sequence"/>
</dbReference>
<comment type="caution">
    <text evidence="1">The sequence shown here is derived from an EMBL/GenBank/DDBJ whole genome shotgun (WGS) entry which is preliminary data.</text>
</comment>
<protein>
    <submittedName>
        <fullName evidence="1">Uncharacterized protein</fullName>
    </submittedName>
</protein>
<sequence length="261" mass="30122">MTNSNSENRPPSNRNQREKVDGSKEEETPGASTVKERTKKESKKRDRSDRSEKRDRNGKRDRNEKRDKSRHDNSEKRQRRYSSVDKENANSRPSTSADAGAFGNLAIVSHYLERTPSPQFRGLPPTVQVSPRSRVHGEVLRPGNGCWLDLANRGARIVDKSLAIKQIMDSGYMVKLGLAPRRSGKSTFVSMLSEFLAAESTVTKERRRELFEPYDLYKQEECFFNKHFAKYAVFFMSFKVRKHGYMFFMTIYVFVYIGVAN</sequence>
<evidence type="ECO:0000313" key="1">
    <source>
        <dbReference type="EMBL" id="KAJ2900542.1"/>
    </source>
</evidence>
<reference evidence="1" key="1">
    <citation type="submission" date="2022-07" db="EMBL/GenBank/DDBJ databases">
        <title>Phylogenomic reconstructions and comparative analyses of Kickxellomycotina fungi.</title>
        <authorList>
            <person name="Reynolds N.K."/>
            <person name="Stajich J.E."/>
            <person name="Barry K."/>
            <person name="Grigoriev I.V."/>
            <person name="Crous P."/>
            <person name="Smith M.E."/>
        </authorList>
    </citation>
    <scope>NUCLEOTIDE SEQUENCE</scope>
    <source>
        <strain evidence="1">CBS 190363</strain>
    </source>
</reference>
<organism evidence="1 2">
    <name type="scientific">Coemansia aciculifera</name>
    <dbReference type="NCBI Taxonomy" id="417176"/>
    <lineage>
        <taxon>Eukaryota</taxon>
        <taxon>Fungi</taxon>
        <taxon>Fungi incertae sedis</taxon>
        <taxon>Zoopagomycota</taxon>
        <taxon>Kickxellomycotina</taxon>
        <taxon>Kickxellomycetes</taxon>
        <taxon>Kickxellales</taxon>
        <taxon>Kickxellaceae</taxon>
        <taxon>Coemansia</taxon>
    </lineage>
</organism>